<evidence type="ECO:0000256" key="2">
    <source>
        <dbReference type="PIRSR" id="PIRSR622684-1"/>
    </source>
</evidence>
<evidence type="ECO:0000313" key="6">
    <source>
        <dbReference type="EMBL" id="KAK4109313.1"/>
    </source>
</evidence>
<evidence type="ECO:0000256" key="1">
    <source>
        <dbReference type="ARBA" id="ARBA00007623"/>
    </source>
</evidence>
<feature type="region of interest" description="Disordered" evidence="4">
    <location>
        <begin position="612"/>
        <end position="986"/>
    </location>
</feature>
<dbReference type="PANTHER" id="PTHR10183">
    <property type="entry name" value="CALPAIN"/>
    <property type="match status" value="1"/>
</dbReference>
<dbReference type="GO" id="GO:0004198">
    <property type="term" value="F:calcium-dependent cysteine-type endopeptidase activity"/>
    <property type="evidence" value="ECO:0007669"/>
    <property type="project" value="InterPro"/>
</dbReference>
<dbReference type="InterPro" id="IPR022684">
    <property type="entry name" value="Calpain_cysteine_protease"/>
</dbReference>
<dbReference type="PROSITE" id="PS50203">
    <property type="entry name" value="CALPAIN_CAT"/>
    <property type="match status" value="1"/>
</dbReference>
<dbReference type="Pfam" id="PF00648">
    <property type="entry name" value="Peptidase_C2"/>
    <property type="match status" value="1"/>
</dbReference>
<reference evidence="6" key="1">
    <citation type="journal article" date="2023" name="Mol. Phylogenet. Evol.">
        <title>Genome-scale phylogeny and comparative genomics of the fungal order Sordariales.</title>
        <authorList>
            <person name="Hensen N."/>
            <person name="Bonometti L."/>
            <person name="Westerberg I."/>
            <person name="Brannstrom I.O."/>
            <person name="Guillou S."/>
            <person name="Cros-Aarteil S."/>
            <person name="Calhoun S."/>
            <person name="Haridas S."/>
            <person name="Kuo A."/>
            <person name="Mondo S."/>
            <person name="Pangilinan J."/>
            <person name="Riley R."/>
            <person name="LaButti K."/>
            <person name="Andreopoulos B."/>
            <person name="Lipzen A."/>
            <person name="Chen C."/>
            <person name="Yan M."/>
            <person name="Daum C."/>
            <person name="Ng V."/>
            <person name="Clum A."/>
            <person name="Steindorff A."/>
            <person name="Ohm R.A."/>
            <person name="Martin F."/>
            <person name="Silar P."/>
            <person name="Natvig D.O."/>
            <person name="Lalanne C."/>
            <person name="Gautier V."/>
            <person name="Ament-Velasquez S.L."/>
            <person name="Kruys A."/>
            <person name="Hutchinson M.I."/>
            <person name="Powell A.J."/>
            <person name="Barry K."/>
            <person name="Miller A.N."/>
            <person name="Grigoriev I.V."/>
            <person name="Debuchy R."/>
            <person name="Gladieux P."/>
            <person name="Hiltunen Thoren M."/>
            <person name="Johannesson H."/>
        </authorList>
    </citation>
    <scope>NUCLEOTIDE SEQUENCE</scope>
    <source>
        <strain evidence="6">CBS 508.74</strain>
    </source>
</reference>
<feature type="compositionally biased region" description="Basic and acidic residues" evidence="4">
    <location>
        <begin position="776"/>
        <end position="839"/>
    </location>
</feature>
<evidence type="ECO:0000256" key="3">
    <source>
        <dbReference type="PROSITE-ProRule" id="PRU00239"/>
    </source>
</evidence>
<dbReference type="PANTHER" id="PTHR10183:SF397">
    <property type="entry name" value="CALPAIN CATALYTIC DOMAIN-CONTAINING PROTEIN"/>
    <property type="match status" value="1"/>
</dbReference>
<feature type="compositionally biased region" description="Low complexity" evidence="4">
    <location>
        <begin position="899"/>
        <end position="913"/>
    </location>
</feature>
<dbReference type="RefSeq" id="XP_064666883.1">
    <property type="nucleotide sequence ID" value="XM_064813834.1"/>
</dbReference>
<feature type="active site" evidence="2 3">
    <location>
        <position position="372"/>
    </location>
</feature>
<feature type="active site" evidence="2 3">
    <location>
        <position position="393"/>
    </location>
</feature>
<feature type="domain" description="Calpain catalytic" evidence="5">
    <location>
        <begin position="159"/>
        <end position="452"/>
    </location>
</feature>
<dbReference type="InterPro" id="IPR000169">
    <property type="entry name" value="Pept_cys_AS"/>
</dbReference>
<gene>
    <name evidence="6" type="ORF">N656DRAFT_771162</name>
</gene>
<protein>
    <submittedName>
        <fullName evidence="6">Cysteine proteinase</fullName>
    </submittedName>
</protein>
<feature type="compositionally biased region" description="Basic and acidic residues" evidence="4">
    <location>
        <begin position="1057"/>
        <end position="1086"/>
    </location>
</feature>
<dbReference type="Gene3D" id="3.90.70.10">
    <property type="entry name" value="Cysteine proteinases"/>
    <property type="match status" value="1"/>
</dbReference>
<dbReference type="FunFam" id="3.90.70.10:FF:000072">
    <property type="entry name" value="Cysteine proteinase"/>
    <property type="match status" value="1"/>
</dbReference>
<feature type="compositionally biased region" description="Low complexity" evidence="4">
    <location>
        <begin position="841"/>
        <end position="856"/>
    </location>
</feature>
<organism evidence="6 7">
    <name type="scientific">Canariomyces notabilis</name>
    <dbReference type="NCBI Taxonomy" id="2074819"/>
    <lineage>
        <taxon>Eukaryota</taxon>
        <taxon>Fungi</taxon>
        <taxon>Dikarya</taxon>
        <taxon>Ascomycota</taxon>
        <taxon>Pezizomycotina</taxon>
        <taxon>Sordariomycetes</taxon>
        <taxon>Sordariomycetidae</taxon>
        <taxon>Sordariales</taxon>
        <taxon>Chaetomiaceae</taxon>
        <taxon>Canariomyces</taxon>
    </lineage>
</organism>
<reference evidence="6" key="2">
    <citation type="submission" date="2023-05" db="EMBL/GenBank/DDBJ databases">
        <authorList>
            <consortium name="Lawrence Berkeley National Laboratory"/>
            <person name="Steindorff A."/>
            <person name="Hensen N."/>
            <person name="Bonometti L."/>
            <person name="Westerberg I."/>
            <person name="Brannstrom I.O."/>
            <person name="Guillou S."/>
            <person name="Cros-Aarteil S."/>
            <person name="Calhoun S."/>
            <person name="Haridas S."/>
            <person name="Kuo A."/>
            <person name="Mondo S."/>
            <person name="Pangilinan J."/>
            <person name="Riley R."/>
            <person name="Labutti K."/>
            <person name="Andreopoulos B."/>
            <person name="Lipzen A."/>
            <person name="Chen C."/>
            <person name="Yanf M."/>
            <person name="Daum C."/>
            <person name="Ng V."/>
            <person name="Clum A."/>
            <person name="Ohm R."/>
            <person name="Martin F."/>
            <person name="Silar P."/>
            <person name="Natvig D."/>
            <person name="Lalanne C."/>
            <person name="Gautier V."/>
            <person name="Ament-Velasquez S.L."/>
            <person name="Kruys A."/>
            <person name="Hutchinson M.I."/>
            <person name="Powell A.J."/>
            <person name="Barry K."/>
            <person name="Miller A.N."/>
            <person name="Grigoriev I.V."/>
            <person name="Debuchy R."/>
            <person name="Gladieux P."/>
            <person name="Thoren M.H."/>
            <person name="Johannesson H."/>
        </authorList>
    </citation>
    <scope>NUCLEOTIDE SEQUENCE</scope>
    <source>
        <strain evidence="6">CBS 508.74</strain>
    </source>
</reference>
<dbReference type="SUPFAM" id="SSF54001">
    <property type="entry name" value="Cysteine proteinases"/>
    <property type="match status" value="1"/>
</dbReference>
<feature type="compositionally biased region" description="Acidic residues" evidence="4">
    <location>
        <begin position="1103"/>
        <end position="1114"/>
    </location>
</feature>
<dbReference type="Proteomes" id="UP001302812">
    <property type="component" value="Unassembled WGS sequence"/>
</dbReference>
<keyword evidence="7" id="KW-1185">Reference proteome</keyword>
<comment type="similarity">
    <text evidence="1">Belongs to the peptidase C2 family.</text>
</comment>
<evidence type="ECO:0000259" key="5">
    <source>
        <dbReference type="PROSITE" id="PS50203"/>
    </source>
</evidence>
<dbReference type="GO" id="GO:0006508">
    <property type="term" value="P:proteolysis"/>
    <property type="evidence" value="ECO:0007669"/>
    <property type="project" value="UniProtKB-KW"/>
</dbReference>
<feature type="compositionally biased region" description="Basic and acidic residues" evidence="4">
    <location>
        <begin position="680"/>
        <end position="749"/>
    </location>
</feature>
<proteinExistence type="inferred from homology"/>
<dbReference type="AlphaFoldDB" id="A0AAN6QFI8"/>
<dbReference type="SMART" id="SM00230">
    <property type="entry name" value="CysPc"/>
    <property type="match status" value="1"/>
</dbReference>
<feature type="compositionally biased region" description="Basic residues" evidence="4">
    <location>
        <begin position="625"/>
        <end position="649"/>
    </location>
</feature>
<dbReference type="PRINTS" id="PR00704">
    <property type="entry name" value="CALPAIN"/>
</dbReference>
<evidence type="ECO:0000313" key="7">
    <source>
        <dbReference type="Proteomes" id="UP001302812"/>
    </source>
</evidence>
<feature type="region of interest" description="Disordered" evidence="4">
    <location>
        <begin position="1014"/>
        <end position="1114"/>
    </location>
</feature>
<name>A0AAN6QFI8_9PEZI</name>
<dbReference type="GeneID" id="89937959"/>
<keyword evidence="3" id="KW-0645">Protease</keyword>
<comment type="caution">
    <text evidence="6">The sequence shown here is derived from an EMBL/GenBank/DDBJ whole genome shotgun (WGS) entry which is preliminary data.</text>
</comment>
<keyword evidence="3" id="KW-0378">Hydrolase</keyword>
<dbReference type="EMBL" id="MU853357">
    <property type="protein sequence ID" value="KAK4109313.1"/>
    <property type="molecule type" value="Genomic_DNA"/>
</dbReference>
<dbReference type="CDD" id="cd00044">
    <property type="entry name" value="CysPc"/>
    <property type="match status" value="1"/>
</dbReference>
<feature type="active site" evidence="2 3">
    <location>
        <position position="187"/>
    </location>
</feature>
<sequence>MYGYSSSSESDGEYNYRKHKSVVPATTNQNDANKKKKKRKLPPQQSINRIWKRFSNKRFNKALAVLPFDPVLPPTISDRSNELLIAGYERAAEECRRKVRKIIQECRRVNTRYRDPGWDIDWDLKMEKGHCLNSLGRTKFDLSMSTMMNPSSIVPKAVKRVHEIYEKPTFMANISGSDVKQGSLGDCWLMASLSGLANVKDGIKRICVEYDTKIGIYGFVFYRDGEWIYSIIDDKLYLKSPCWDSPSMQRDLLQQIDREDVERVYRKTYQTGSKALFFAQCKDQNETWVPLIEKAYAKAHGDYASLSGGWIGEGLEDLSGGVTTELLASDILDLDGFWENELSRVNEEFLFGCSTGLLDGGYGDRDGISEGHAYVVMEARTLKNGTRLVKLRNPWGKTKKGIWEGAWSDGSKEWTTEVQEELNHQFGSDSVFWISYEDLLRKYQHFDRTRLFRDPDWRCCQRWIGVDVPWKPQYHEKFHIKLTRESPLVLVLSQLDNRYFKGLHGQYSFRLQFRLHEQDRPDPEDYIVRSHGNYLMDRSVSIELPAMLPGNYSVFISVVGERDTDLPSVEDVVKRECKKRVENEKLAQVGYAYDLAHSKAAAHLEAVRRLRKKADQKKASSARVKERHRLWEKRHLNRQITKKQGRKNNQKLEAKQAAREEKKRQAEELKPKDQGVQTEDIPKPEDKKVSQQDPDTKEEAKDDKASEDPSKTEDKKAVDEKAQGEEAKDSPDTQKDKSSETTESKKPEDDGSPDATPIPTPAETPTLEKSGQLTPDKSDGKTDETLDTRKDGQPEKKSDQTTDDKSEEKAGEQSDDKKTDKAEDKTEDKTKGKAEDAQGKDSGPPSSGASDSSGSPTFTPKSDASSVPSTDVKDKEKVPVPPVDASKVSGSPPPPPAPSTKTTSGTTSGTSGTRQGNGQNQSSKRAPNMYVTSDGESSASPIEDWEELYSSDDMSRKPRMAAPPPPGTTMVSKYRDDTEDENEPDPWNAICVVGLRVYSKDEDLELRIVMEGGELEEDGMGEKGGVDLDNAQANAGGARSSRVEKKEDEDAYEGDSEIEKTKRGGKKKDGEKSDAESEKEKEKETDENLAPYPVIVQKGKGDEEYETAVESLMD</sequence>
<feature type="compositionally biased region" description="Polar residues" evidence="4">
    <location>
        <begin position="857"/>
        <end position="869"/>
    </location>
</feature>
<feature type="compositionally biased region" description="Basic and acidic residues" evidence="4">
    <location>
        <begin position="650"/>
        <end position="673"/>
    </location>
</feature>
<dbReference type="InterPro" id="IPR001300">
    <property type="entry name" value="Peptidase_C2_calpain_cat"/>
</dbReference>
<keyword evidence="3" id="KW-0788">Thiol protease</keyword>
<dbReference type="PROSITE" id="PS00139">
    <property type="entry name" value="THIOL_PROTEASE_CYS"/>
    <property type="match status" value="1"/>
</dbReference>
<accession>A0AAN6QFI8</accession>
<feature type="region of interest" description="Disordered" evidence="4">
    <location>
        <begin position="1"/>
        <end position="47"/>
    </location>
</feature>
<dbReference type="InterPro" id="IPR038765">
    <property type="entry name" value="Papain-like_cys_pep_sf"/>
</dbReference>
<feature type="compositionally biased region" description="Polar residues" evidence="4">
    <location>
        <begin position="914"/>
        <end position="940"/>
    </location>
</feature>
<evidence type="ECO:0000256" key="4">
    <source>
        <dbReference type="SAM" id="MobiDB-lite"/>
    </source>
</evidence>